<feature type="compositionally biased region" description="Acidic residues" evidence="1">
    <location>
        <begin position="479"/>
        <end position="493"/>
    </location>
</feature>
<feature type="region of interest" description="Disordered" evidence="1">
    <location>
        <begin position="470"/>
        <end position="684"/>
    </location>
</feature>
<gene>
    <name evidence="2" type="ORF">CAOG_001157</name>
</gene>
<feature type="compositionally biased region" description="Basic and acidic residues" evidence="1">
    <location>
        <begin position="11"/>
        <end position="20"/>
    </location>
</feature>
<feature type="region of interest" description="Disordered" evidence="1">
    <location>
        <begin position="1"/>
        <end position="20"/>
    </location>
</feature>
<dbReference type="RefSeq" id="XP_004366028.2">
    <property type="nucleotide sequence ID" value="XM_004365971.2"/>
</dbReference>
<keyword evidence="3" id="KW-1185">Reference proteome</keyword>
<feature type="compositionally biased region" description="Basic residues" evidence="1">
    <location>
        <begin position="1"/>
        <end position="10"/>
    </location>
</feature>
<dbReference type="OrthoDB" id="4447at2759"/>
<dbReference type="EMBL" id="KE346360">
    <property type="protein sequence ID" value="KJE89726.1"/>
    <property type="molecule type" value="Genomic_DNA"/>
</dbReference>
<accession>A0A0D2U3E9</accession>
<protein>
    <submittedName>
        <fullName evidence="2">Klhdc4-prov protein</fullName>
    </submittedName>
</protein>
<dbReference type="STRING" id="595528.A0A0D2U3E9"/>
<dbReference type="PANTHER" id="PTHR46063:SF1">
    <property type="entry name" value="KELCH DOMAIN-CONTAINING PROTEIN 4"/>
    <property type="match status" value="1"/>
</dbReference>
<feature type="compositionally biased region" description="Basic residues" evidence="1">
    <location>
        <begin position="520"/>
        <end position="530"/>
    </location>
</feature>
<evidence type="ECO:0000313" key="2">
    <source>
        <dbReference type="EMBL" id="KJE89726.1"/>
    </source>
</evidence>
<dbReference type="PANTHER" id="PTHR46063">
    <property type="entry name" value="KELCH DOMAIN-CONTAINING PROTEIN"/>
    <property type="match status" value="1"/>
</dbReference>
<dbReference type="InParanoid" id="A0A0D2U3E9"/>
<feature type="compositionally biased region" description="Low complexity" evidence="1">
    <location>
        <begin position="610"/>
        <end position="646"/>
    </location>
</feature>
<feature type="compositionally biased region" description="Acidic residues" evidence="1">
    <location>
        <begin position="647"/>
        <end position="684"/>
    </location>
</feature>
<sequence length="684" mass="74502">MGKKDKKKNKAKSDDHADKKLEKRLKNAIKASGEQDIEELIAEFARQDVANATVTEVVLEGAPSPRANASFTPHPTKDELIVFGGELFNGDKCYMYNDLYFYNIAKGQWRQLRVPNGPTPRSSHQAVAVDRGEGQLWLFGGEFSSPSQSQFHHFNELWVLHLGASPRWERAYPRDQSAAAPGAAAPAAAAKASKKGASAAASVGSSGPSARSGHRMAVYKRQLIVFGGFHDTNAAARYFNDLYRFDMDSYAWTKVDTGVVAAAAAANAAAGGNTNTANSPSPRSGFQMIVNGDTLYLYGGYFKQHLKGEIDKGVTYTDMYALDLNAWKWSKVKRSGDAPSARSGFSMVMGKRMAIMFGGVFDEETEDEIEGTFFNDLYAFNLEKKRWFQIVLQGDKEGAEGEDSATKESKDEAAVEPLPRIQAHLAVKNNTMFLWGGIVEEDEKELTLGDMYSLDISKLDSWRLLYAPDGSASTWIGTNEDDDDDEAEEDDEDDGKRKKSSRKNKAAKDDDDDVDWSGKARAKGKGKGKGKPAPAPVAAKTSKAPAAQPQTKGRGKPSSDEDSSSEEDDSDDDDDDDDSSEEDSDDDDDDDEDEDSSDEDERPAPKKSGKAAAPVAPKGKAAPVIAKGKSAPAPSNKKSSRPVESSSSEEEESDEDEESDEEEEESEDEESDEDDDEDDDDDDA</sequence>
<dbReference type="InterPro" id="IPR015915">
    <property type="entry name" value="Kelch-typ_b-propeller"/>
</dbReference>
<reference evidence="3" key="1">
    <citation type="submission" date="2011-02" db="EMBL/GenBank/DDBJ databases">
        <title>The Genome Sequence of Capsaspora owczarzaki ATCC 30864.</title>
        <authorList>
            <person name="Russ C."/>
            <person name="Cuomo C."/>
            <person name="Burger G."/>
            <person name="Gray M.W."/>
            <person name="Holland P.W.H."/>
            <person name="King N."/>
            <person name="Lang F.B.F."/>
            <person name="Roger A.J."/>
            <person name="Ruiz-Trillo I."/>
            <person name="Young S.K."/>
            <person name="Zeng Q."/>
            <person name="Gargeya S."/>
            <person name="Alvarado L."/>
            <person name="Berlin A."/>
            <person name="Chapman S.B."/>
            <person name="Chen Z."/>
            <person name="Freedman E."/>
            <person name="Gellesch M."/>
            <person name="Goldberg J."/>
            <person name="Griggs A."/>
            <person name="Gujja S."/>
            <person name="Heilman E."/>
            <person name="Heiman D."/>
            <person name="Howarth C."/>
            <person name="Mehta T."/>
            <person name="Neiman D."/>
            <person name="Pearson M."/>
            <person name="Roberts A."/>
            <person name="Saif S."/>
            <person name="Shea T."/>
            <person name="Shenoy N."/>
            <person name="Sisk P."/>
            <person name="Stolte C."/>
            <person name="Sykes S."/>
            <person name="White J."/>
            <person name="Yandava C."/>
            <person name="Haas B."/>
            <person name="Nusbaum C."/>
            <person name="Birren B."/>
        </authorList>
    </citation>
    <scope>NUCLEOTIDE SEQUENCE</scope>
    <source>
        <strain evidence="3">ATCC 30864</strain>
    </source>
</reference>
<dbReference type="InterPro" id="IPR011043">
    <property type="entry name" value="Gal_Oxase/kelch_b-propeller"/>
</dbReference>
<feature type="compositionally biased region" description="Acidic residues" evidence="1">
    <location>
        <begin position="560"/>
        <end position="601"/>
    </location>
</feature>
<dbReference type="AlphaFoldDB" id="A0A0D2U3E9"/>
<name>A0A0D2U3E9_CAPO3</name>
<dbReference type="InterPro" id="IPR052588">
    <property type="entry name" value="Kelch_domain_protein"/>
</dbReference>
<dbReference type="Proteomes" id="UP000008743">
    <property type="component" value="Unassembled WGS sequence"/>
</dbReference>
<proteinExistence type="predicted"/>
<evidence type="ECO:0000313" key="3">
    <source>
        <dbReference type="Proteomes" id="UP000008743"/>
    </source>
</evidence>
<dbReference type="eggNOG" id="KOG1230">
    <property type="taxonomic scope" value="Eukaryota"/>
</dbReference>
<organism evidence="2 3">
    <name type="scientific">Capsaspora owczarzaki (strain ATCC 30864)</name>
    <dbReference type="NCBI Taxonomy" id="595528"/>
    <lineage>
        <taxon>Eukaryota</taxon>
        <taxon>Filasterea</taxon>
        <taxon>Capsaspora</taxon>
    </lineage>
</organism>
<dbReference type="PhylomeDB" id="A0A0D2U3E9"/>
<feature type="compositionally biased region" description="Low complexity" evidence="1">
    <location>
        <begin position="536"/>
        <end position="549"/>
    </location>
</feature>
<dbReference type="SUPFAM" id="SSF117281">
    <property type="entry name" value="Kelch motif"/>
    <property type="match status" value="1"/>
</dbReference>
<dbReference type="SUPFAM" id="SSF50965">
    <property type="entry name" value="Galactose oxidase, central domain"/>
    <property type="match status" value="1"/>
</dbReference>
<evidence type="ECO:0000256" key="1">
    <source>
        <dbReference type="SAM" id="MobiDB-lite"/>
    </source>
</evidence>
<dbReference type="Gene3D" id="2.120.10.80">
    <property type="entry name" value="Kelch-type beta propeller"/>
    <property type="match status" value="2"/>
</dbReference>
<dbReference type="Pfam" id="PF24681">
    <property type="entry name" value="Kelch_KLHDC2_KLHL20_DRC7"/>
    <property type="match status" value="2"/>
</dbReference>